<dbReference type="Proteomes" id="UP000689195">
    <property type="component" value="Unassembled WGS sequence"/>
</dbReference>
<organism evidence="11 12">
    <name type="scientific">Paramecium pentaurelia</name>
    <dbReference type="NCBI Taxonomy" id="43138"/>
    <lineage>
        <taxon>Eukaryota</taxon>
        <taxon>Sar</taxon>
        <taxon>Alveolata</taxon>
        <taxon>Ciliophora</taxon>
        <taxon>Intramacronucleata</taxon>
        <taxon>Oligohymenophorea</taxon>
        <taxon>Peniculida</taxon>
        <taxon>Parameciidae</taxon>
        <taxon>Paramecium</taxon>
    </lineage>
</organism>
<evidence type="ECO:0000256" key="4">
    <source>
        <dbReference type="ARBA" id="ARBA00022989"/>
    </source>
</evidence>
<proteinExistence type="inferred from homology"/>
<feature type="region of interest" description="Disordered" evidence="7">
    <location>
        <begin position="517"/>
        <end position="536"/>
    </location>
</feature>
<comment type="caution">
    <text evidence="11">The sequence shown here is derived from an EMBL/GenBank/DDBJ whole genome shotgun (WGS) entry which is preliminary data.</text>
</comment>
<feature type="region of interest" description="Disordered" evidence="7">
    <location>
        <begin position="69"/>
        <end position="151"/>
    </location>
</feature>
<evidence type="ECO:0000256" key="8">
    <source>
        <dbReference type="SAM" id="Phobius"/>
    </source>
</evidence>
<evidence type="ECO:0000256" key="9">
    <source>
        <dbReference type="SAM" id="SignalP"/>
    </source>
</evidence>
<dbReference type="InterPro" id="IPR040236">
    <property type="entry name" value="TMEM198"/>
</dbReference>
<keyword evidence="9" id="KW-0732">Signal</keyword>
<evidence type="ECO:0000313" key="12">
    <source>
        <dbReference type="Proteomes" id="UP000689195"/>
    </source>
</evidence>
<evidence type="ECO:0000256" key="6">
    <source>
        <dbReference type="ARBA" id="ARBA00049737"/>
    </source>
</evidence>
<feature type="transmembrane region" description="Helical" evidence="8">
    <location>
        <begin position="399"/>
        <end position="422"/>
    </location>
</feature>
<feature type="transmembrane region" description="Helical" evidence="8">
    <location>
        <begin position="371"/>
        <end position="392"/>
    </location>
</feature>
<evidence type="ECO:0000256" key="5">
    <source>
        <dbReference type="ARBA" id="ARBA00023136"/>
    </source>
</evidence>
<feature type="signal peptide" evidence="9">
    <location>
        <begin position="1"/>
        <end position="16"/>
    </location>
</feature>
<gene>
    <name evidence="11" type="ORF">PPENT_87.1.T1020096</name>
</gene>
<dbReference type="OrthoDB" id="115781at2759"/>
<keyword evidence="3 8" id="KW-0812">Transmembrane</keyword>
<protein>
    <recommendedName>
        <fullName evidence="6">Transmembrane protein 198</fullName>
    </recommendedName>
</protein>
<feature type="domain" description="TM7S3/TM198-like" evidence="10">
    <location>
        <begin position="267"/>
        <end position="462"/>
    </location>
</feature>
<keyword evidence="12" id="KW-1185">Reference proteome</keyword>
<dbReference type="PROSITE" id="PS51257">
    <property type="entry name" value="PROKAR_LIPOPROTEIN"/>
    <property type="match status" value="1"/>
</dbReference>
<evidence type="ECO:0000259" key="10">
    <source>
        <dbReference type="Pfam" id="PF13886"/>
    </source>
</evidence>
<feature type="compositionally biased region" description="Low complexity" evidence="7">
    <location>
        <begin position="73"/>
        <end position="103"/>
    </location>
</feature>
<feature type="transmembrane region" description="Helical" evidence="8">
    <location>
        <begin position="340"/>
        <end position="365"/>
    </location>
</feature>
<comment type="similarity">
    <text evidence="2">Belongs to the TMEM198 family.</text>
</comment>
<evidence type="ECO:0000256" key="3">
    <source>
        <dbReference type="ARBA" id="ARBA00022692"/>
    </source>
</evidence>
<dbReference type="PANTHER" id="PTHR31247:SF5">
    <property type="entry name" value="DUF4203 DOMAIN-CONTAINING PROTEIN"/>
    <property type="match status" value="1"/>
</dbReference>
<feature type="transmembrane region" description="Helical" evidence="8">
    <location>
        <begin position="286"/>
        <end position="304"/>
    </location>
</feature>
<reference evidence="11" key="1">
    <citation type="submission" date="2021-01" db="EMBL/GenBank/DDBJ databases">
        <authorList>
            <consortium name="Genoscope - CEA"/>
            <person name="William W."/>
        </authorList>
    </citation>
    <scope>NUCLEOTIDE SEQUENCE</scope>
</reference>
<dbReference type="PANTHER" id="PTHR31247">
    <property type="entry name" value="TRANSMEMBRANE PROTEIN 198 FAMILY MEMBER"/>
    <property type="match status" value="1"/>
</dbReference>
<dbReference type="GO" id="GO:0005886">
    <property type="term" value="C:plasma membrane"/>
    <property type="evidence" value="ECO:0007669"/>
    <property type="project" value="TreeGrafter"/>
</dbReference>
<feature type="transmembrane region" description="Helical" evidence="8">
    <location>
        <begin position="316"/>
        <end position="333"/>
    </location>
</feature>
<evidence type="ECO:0000313" key="11">
    <source>
        <dbReference type="EMBL" id="CAD8192671.1"/>
    </source>
</evidence>
<sequence length="536" mass="60355">MMKFFIVSILFTTLLSCQVQYNNDIKFDFSKVQANNLAYGNDGNSLYITLCGLLNYKCEKSESTRILEETKSEISNTSNTNTETTTTTTTTTSTNENNTNTNTPIDTNKQDNINNSDTTTSTDTNTTKSDDKINESQVIENKTEDKDDDKDDANVLKQIDKDQSQSLIVSEKNTCTPYSEQSNVDQNQLTLLVENKPFKGLVIERRGIIEKETFKLQLKCSQSDILTIEDSNKDGYLFILTSSSGCPILVYNPVTQFFIDFKWLFTIILWIVGIFFLILGYQLAQLSSMILASLMGFGFTTIVIGEATLNSESSNAALWVVIGSGVLVAFIYFNASMQRFFFLLFNFGFSVGLILSLMIQSLFYYTIETDMMFFPLSISIVVSGVILGLLGLRFNLQMGIVSTSLVGAYCLIRPIGFIAGGYPNELLLTKQAEYGFDINIGYSVYVYNIMIILVAILCGIYQRKQHLKRVALDDQLQADIKYYEMGNVEDEEKQKRQSKNSDKNVTVIFAKHLENQGEELQDKKRHSHLTGSDIND</sequence>
<dbReference type="Pfam" id="PF13886">
    <property type="entry name" value="TM7S3_TM198"/>
    <property type="match status" value="1"/>
</dbReference>
<dbReference type="EMBL" id="CAJJDO010000102">
    <property type="protein sequence ID" value="CAD8192671.1"/>
    <property type="molecule type" value="Genomic_DNA"/>
</dbReference>
<dbReference type="AlphaFoldDB" id="A0A8S1WVB8"/>
<evidence type="ECO:0000256" key="1">
    <source>
        <dbReference type="ARBA" id="ARBA00004141"/>
    </source>
</evidence>
<evidence type="ECO:0000256" key="2">
    <source>
        <dbReference type="ARBA" id="ARBA00006244"/>
    </source>
</evidence>
<feature type="compositionally biased region" description="Low complexity" evidence="7">
    <location>
        <begin position="111"/>
        <end position="127"/>
    </location>
</feature>
<keyword evidence="5 8" id="KW-0472">Membrane</keyword>
<feature type="transmembrane region" description="Helical" evidence="8">
    <location>
        <begin position="442"/>
        <end position="461"/>
    </location>
</feature>
<accession>A0A8S1WVB8</accession>
<feature type="transmembrane region" description="Helical" evidence="8">
    <location>
        <begin position="261"/>
        <end position="279"/>
    </location>
</feature>
<name>A0A8S1WVB8_9CILI</name>
<evidence type="ECO:0000256" key="7">
    <source>
        <dbReference type="SAM" id="MobiDB-lite"/>
    </source>
</evidence>
<keyword evidence="4 8" id="KW-1133">Transmembrane helix</keyword>
<dbReference type="InterPro" id="IPR025256">
    <property type="entry name" value="TM7S3/TM198-like_dom"/>
</dbReference>
<feature type="chain" id="PRO_5035921097" description="Transmembrane protein 198" evidence="9">
    <location>
        <begin position="17"/>
        <end position="536"/>
    </location>
</feature>
<comment type="subcellular location">
    <subcellularLocation>
        <location evidence="1">Membrane</location>
        <topology evidence="1">Multi-pass membrane protein</topology>
    </subcellularLocation>
</comment>